<dbReference type="PANTHER" id="PTHR43649">
    <property type="entry name" value="ARABINOSE-BINDING PROTEIN-RELATED"/>
    <property type="match status" value="1"/>
</dbReference>
<dbReference type="Proteomes" id="UP000564644">
    <property type="component" value="Unassembled WGS sequence"/>
</dbReference>
<evidence type="ECO:0000259" key="3">
    <source>
        <dbReference type="Pfam" id="PF12010"/>
    </source>
</evidence>
<proteinExistence type="predicted"/>
<feature type="region of interest" description="Disordered" evidence="1">
    <location>
        <begin position="26"/>
        <end position="51"/>
    </location>
</feature>
<dbReference type="RefSeq" id="WP_185132353.1">
    <property type="nucleotide sequence ID" value="NZ_JACJVO010000036.1"/>
</dbReference>
<sequence length="545" mass="60647">MNRKKKLAALPIVAAVLAASLAGCQGNDSKESAGKTPAASQSSSPAESTAAAPMDPVTLNVYLFGSENAHYRNVDPVIQEFEKRTKDTLNTKLNVTWTPPADYGTKQQLWLTSGEDFDLFVPWDMAKNAKDGALADLSKYFNNPEYPGLQKAFSEDYINDNKLFGKTYVIPITNALMDMEGVWYRKDLLTKYGMNDIASYDDLYNYLEKVSENEKDLVPFANYGNTAFFKLFTDINAQQLDGKVFPFTGGGNPKANYIDVQISEDGKSVAGVAAYGDPASEWANINPKYGLDYLMNEFNQAKRFNKFIPADTLTNTTGTGKQNAAGFVTLSNFKSSEAKIKAEVPNAEIGFWPIFKNNQELAPGTQSTDGKAWNFLAIPATSKKIDRTMKFLDWIFSSQENNDLFTYGIEGTNWQPVGEKGWKIPDGVDPAKNYLFPGYQLTWNPTLNRIPDGLPEQLQKDYEYEFNPASYKKNVLAGFTFDQEPVKNEIAKCNTVTAKYLPMLLSGFGDVNDNLSKMNKDLKDSGVEKIKAELKNQINAFLAQK</sequence>
<protein>
    <submittedName>
        <fullName evidence="4">ABC transporter substrate-binding protein</fullName>
    </submittedName>
</protein>
<gene>
    <name evidence="4" type="ORF">H7C18_27550</name>
</gene>
<dbReference type="EMBL" id="JACJVO010000036">
    <property type="protein sequence ID" value="MBB6734689.1"/>
    <property type="molecule type" value="Genomic_DNA"/>
</dbReference>
<dbReference type="Pfam" id="PF12010">
    <property type="entry name" value="DUF3502"/>
    <property type="match status" value="1"/>
</dbReference>
<dbReference type="InterPro" id="IPR050490">
    <property type="entry name" value="Bact_solute-bd_prot1"/>
</dbReference>
<evidence type="ECO:0000256" key="2">
    <source>
        <dbReference type="SAM" id="SignalP"/>
    </source>
</evidence>
<reference evidence="4 5" key="1">
    <citation type="submission" date="2020-08" db="EMBL/GenBank/DDBJ databases">
        <title>Cohnella phylogeny.</title>
        <authorList>
            <person name="Dunlap C."/>
        </authorList>
    </citation>
    <scope>NUCLEOTIDE SEQUENCE [LARGE SCALE GENOMIC DNA]</scope>
    <source>
        <strain evidence="4 5">CBP 2801</strain>
    </source>
</reference>
<feature type="domain" description="DUF3502" evidence="3">
    <location>
        <begin position="476"/>
        <end position="543"/>
    </location>
</feature>
<name>A0A7X0SRF3_9BACL</name>
<organism evidence="4 5">
    <name type="scientific">Cohnella zeiphila</name>
    <dbReference type="NCBI Taxonomy" id="2761120"/>
    <lineage>
        <taxon>Bacteria</taxon>
        <taxon>Bacillati</taxon>
        <taxon>Bacillota</taxon>
        <taxon>Bacilli</taxon>
        <taxon>Bacillales</taxon>
        <taxon>Paenibacillaceae</taxon>
        <taxon>Cohnella</taxon>
    </lineage>
</organism>
<dbReference type="SUPFAM" id="SSF53850">
    <property type="entry name" value="Periplasmic binding protein-like II"/>
    <property type="match status" value="1"/>
</dbReference>
<evidence type="ECO:0000313" key="4">
    <source>
        <dbReference type="EMBL" id="MBB6734689.1"/>
    </source>
</evidence>
<dbReference type="PANTHER" id="PTHR43649:SF17">
    <property type="entry name" value="ABC TRANSPORTER SOLUTE BINDING PROTEIN-SUGAR TRANSPORT"/>
    <property type="match status" value="1"/>
</dbReference>
<evidence type="ECO:0000256" key="1">
    <source>
        <dbReference type="SAM" id="MobiDB-lite"/>
    </source>
</evidence>
<evidence type="ECO:0000313" key="5">
    <source>
        <dbReference type="Proteomes" id="UP000564644"/>
    </source>
</evidence>
<feature type="chain" id="PRO_5038450763" evidence="2">
    <location>
        <begin position="23"/>
        <end position="545"/>
    </location>
</feature>
<dbReference type="PROSITE" id="PS51257">
    <property type="entry name" value="PROKAR_LIPOPROTEIN"/>
    <property type="match status" value="1"/>
</dbReference>
<comment type="caution">
    <text evidence="4">The sequence shown here is derived from an EMBL/GenBank/DDBJ whole genome shotgun (WGS) entry which is preliminary data.</text>
</comment>
<accession>A0A7X0SRF3</accession>
<feature type="compositionally biased region" description="Low complexity" evidence="1">
    <location>
        <begin position="37"/>
        <end position="51"/>
    </location>
</feature>
<dbReference type="InterPro" id="IPR022627">
    <property type="entry name" value="DUF3502"/>
</dbReference>
<dbReference type="Gene3D" id="3.40.190.10">
    <property type="entry name" value="Periplasmic binding protein-like II"/>
    <property type="match status" value="2"/>
</dbReference>
<dbReference type="AlphaFoldDB" id="A0A7X0SRF3"/>
<keyword evidence="2" id="KW-0732">Signal</keyword>
<feature type="signal peptide" evidence="2">
    <location>
        <begin position="1"/>
        <end position="22"/>
    </location>
</feature>
<keyword evidence="5" id="KW-1185">Reference proteome</keyword>